<evidence type="ECO:0000256" key="4">
    <source>
        <dbReference type="ARBA" id="ARBA00023139"/>
    </source>
</evidence>
<feature type="region of interest" description="Disordered" evidence="6">
    <location>
        <begin position="22"/>
        <end position="67"/>
    </location>
</feature>
<dbReference type="SUPFAM" id="SSF53850">
    <property type="entry name" value="Periplasmic binding protein-like II"/>
    <property type="match status" value="1"/>
</dbReference>
<dbReference type="PANTHER" id="PTHR43649:SF33">
    <property type="entry name" value="POLYGALACTURONAN_RHAMNOGALACTURONAN-BINDING PROTEIN YTCQ"/>
    <property type="match status" value="1"/>
</dbReference>
<organism evidence="8 9">
    <name type="scientific">Robinsoniella peoriensis</name>
    <dbReference type="NCBI Taxonomy" id="180332"/>
    <lineage>
        <taxon>Bacteria</taxon>
        <taxon>Bacillati</taxon>
        <taxon>Bacillota</taxon>
        <taxon>Clostridia</taxon>
        <taxon>Lachnospirales</taxon>
        <taxon>Lachnospiraceae</taxon>
        <taxon>Robinsoniella</taxon>
    </lineage>
</organism>
<keyword evidence="5" id="KW-0449">Lipoprotein</keyword>
<keyword evidence="9" id="KW-1185">Reference proteome</keyword>
<dbReference type="RefSeq" id="WP_027295239.1">
    <property type="nucleotide sequence ID" value="NZ_JBHTNY010000031.1"/>
</dbReference>
<sequence precursor="true">MKSRKLMALLLGVSLTIGTLAGCGGSEKETGKTTEQAATKASDKGQEGSGETKTPDGTEEVSQNSGQEAEALDYEGVTLSVVLAQGWDTPGREALFQKYTDKTGVQFDVQMLPDDMASELIKTKFATEELPDIILNSGSVIEHTYMLPEERLADLTGEAWTEQLISKDSFMVDGKIWGIPLGGQGFFAFAVNKKVFADNGLDIPTSKEELEQCFETLKKNGVQPMYLASKDPWVVGNMTSGGIQKALDKDSQLIDKLNKNEVKYQDIPGMIEVFEDLRRWNEAGYLGDNTMADSWDGEYQAFGENKCGVTIGLTTWDVTMEEKYPGSAENMELIPFYIGDSDTYFAGTTAQWYIPKSGKHVDIVKDFFNFAAEQENLNAFYGAMGEASTPWKDVEVDCLAPTRQLIEKLNSGEYSYHFGHNSLVQGQDFDGLCKLAQEVLIGNKTAQEGVKEYDQMRSQIAKALGLSGF</sequence>
<keyword evidence="4" id="KW-0564">Palmitate</keyword>
<gene>
    <name evidence="8" type="ORF">DSM106044_00753</name>
</gene>
<dbReference type="PANTHER" id="PTHR43649">
    <property type="entry name" value="ARABINOSE-BINDING PROTEIN-RELATED"/>
    <property type="match status" value="1"/>
</dbReference>
<dbReference type="AlphaFoldDB" id="A0A4U8QBG4"/>
<evidence type="ECO:0000313" key="9">
    <source>
        <dbReference type="Proteomes" id="UP000306509"/>
    </source>
</evidence>
<reference evidence="8 9" key="1">
    <citation type="journal article" date="2019" name="Anaerobe">
        <title>Detection of Robinsoniella peoriensis in multiple bone samples of a trauma patient.</title>
        <authorList>
            <person name="Schrottner P."/>
            <person name="Hartwich K."/>
            <person name="Bunk B."/>
            <person name="Schober I."/>
            <person name="Helbig S."/>
            <person name="Rudolph W.W."/>
            <person name="Gunzer F."/>
        </authorList>
    </citation>
    <scope>NUCLEOTIDE SEQUENCE [LARGE SCALE GENOMIC DNA]</scope>
    <source>
        <strain evidence="8 9">DSM 106044</strain>
    </source>
</reference>
<dbReference type="EMBL" id="QGQD01000017">
    <property type="protein sequence ID" value="TLD02371.1"/>
    <property type="molecule type" value="Genomic_DNA"/>
</dbReference>
<comment type="caution">
    <text evidence="8">The sequence shown here is derived from an EMBL/GenBank/DDBJ whole genome shotgun (WGS) entry which is preliminary data.</text>
</comment>
<keyword evidence="1" id="KW-1003">Cell membrane</keyword>
<dbReference type="InterPro" id="IPR006059">
    <property type="entry name" value="SBP"/>
</dbReference>
<dbReference type="Proteomes" id="UP000306509">
    <property type="component" value="Unassembled WGS sequence"/>
</dbReference>
<dbReference type="PROSITE" id="PS51257">
    <property type="entry name" value="PROKAR_LIPOPROTEIN"/>
    <property type="match status" value="1"/>
</dbReference>
<evidence type="ECO:0000256" key="2">
    <source>
        <dbReference type="ARBA" id="ARBA00022729"/>
    </source>
</evidence>
<keyword evidence="2 7" id="KW-0732">Signal</keyword>
<dbReference type="InterPro" id="IPR050490">
    <property type="entry name" value="Bact_solute-bd_prot1"/>
</dbReference>
<evidence type="ECO:0000256" key="1">
    <source>
        <dbReference type="ARBA" id="ARBA00022475"/>
    </source>
</evidence>
<evidence type="ECO:0000256" key="3">
    <source>
        <dbReference type="ARBA" id="ARBA00023136"/>
    </source>
</evidence>
<accession>A0A4U8QBG4</accession>
<evidence type="ECO:0000256" key="5">
    <source>
        <dbReference type="ARBA" id="ARBA00023288"/>
    </source>
</evidence>
<feature type="chain" id="PRO_5038947344" evidence="7">
    <location>
        <begin position="22"/>
        <end position="469"/>
    </location>
</feature>
<dbReference type="Gene3D" id="3.40.190.10">
    <property type="entry name" value="Periplasmic binding protein-like II"/>
    <property type="match status" value="2"/>
</dbReference>
<dbReference type="Pfam" id="PF13416">
    <property type="entry name" value="SBP_bac_8"/>
    <property type="match status" value="1"/>
</dbReference>
<evidence type="ECO:0000256" key="6">
    <source>
        <dbReference type="SAM" id="MobiDB-lite"/>
    </source>
</evidence>
<evidence type="ECO:0000256" key="7">
    <source>
        <dbReference type="SAM" id="SignalP"/>
    </source>
</evidence>
<evidence type="ECO:0000313" key="8">
    <source>
        <dbReference type="EMBL" id="TLD02371.1"/>
    </source>
</evidence>
<protein>
    <submittedName>
        <fullName evidence="8">Maltose-binding periplasmic protein</fullName>
    </submittedName>
</protein>
<name>A0A4U8QBG4_9FIRM</name>
<dbReference type="STRING" id="180332.GCA_000797495_00222"/>
<proteinExistence type="predicted"/>
<keyword evidence="3" id="KW-0472">Membrane</keyword>
<feature type="signal peptide" evidence="7">
    <location>
        <begin position="1"/>
        <end position="21"/>
    </location>
</feature>